<dbReference type="InterPro" id="IPR028077">
    <property type="entry name" value="UAE_UbL_dom"/>
</dbReference>
<keyword evidence="4 8" id="KW-0547">Nucleotide-binding</keyword>
<evidence type="ECO:0000256" key="9">
    <source>
        <dbReference type="PIRSR" id="PIRSR039133-1"/>
    </source>
</evidence>
<dbReference type="EMBL" id="CAMXCT020001913">
    <property type="protein sequence ID" value="CAL1147511.1"/>
    <property type="molecule type" value="Genomic_DNA"/>
</dbReference>
<feature type="binding site" evidence="10">
    <location>
        <begin position="86"/>
        <end position="91"/>
    </location>
    <ligand>
        <name>ATP</name>
        <dbReference type="ChEBI" id="CHEBI:30616"/>
    </ligand>
</feature>
<feature type="binding site" evidence="11">
    <location>
        <position position="483"/>
    </location>
    <ligand>
        <name>Zn(2+)</name>
        <dbReference type="ChEBI" id="CHEBI:29105"/>
    </ligand>
</feature>
<feature type="binding site" evidence="10">
    <location>
        <position position="110"/>
    </location>
    <ligand>
        <name>ATP</name>
        <dbReference type="ChEBI" id="CHEBI:30616"/>
    </ligand>
</feature>
<dbReference type="Gene3D" id="3.50.50.80">
    <property type="entry name" value="Ubiquitin-activating enzyme E1, inactive adenylation domain, subdomain 1"/>
    <property type="match status" value="1"/>
</dbReference>
<evidence type="ECO:0000313" key="16">
    <source>
        <dbReference type="EMBL" id="CAL4781448.1"/>
    </source>
</evidence>
<feature type="binding site" evidence="10">
    <location>
        <begin position="118"/>
        <end position="121"/>
    </location>
    <ligand>
        <name>ATP</name>
        <dbReference type="ChEBI" id="CHEBI:30616"/>
    </ligand>
</feature>
<keyword evidence="5 8" id="KW-0833">Ubl conjugation pathway</keyword>
<feature type="domain" description="THIF-type NAD/FAD binding fold" evidence="12">
    <location>
        <begin position="67"/>
        <end position="454"/>
    </location>
</feature>
<dbReference type="GO" id="GO:0005737">
    <property type="term" value="C:cytoplasm"/>
    <property type="evidence" value="ECO:0007669"/>
    <property type="project" value="TreeGrafter"/>
</dbReference>
<dbReference type="EMBL" id="CAMXCT010001913">
    <property type="protein sequence ID" value="CAI3994136.1"/>
    <property type="molecule type" value="Genomic_DNA"/>
</dbReference>
<dbReference type="GO" id="GO:0046872">
    <property type="term" value="F:metal ion binding"/>
    <property type="evidence" value="ECO:0007669"/>
    <property type="project" value="UniProtKB-KW"/>
</dbReference>
<dbReference type="InterPro" id="IPR035985">
    <property type="entry name" value="Ubiquitin-activating_enz"/>
</dbReference>
<evidence type="ECO:0000256" key="2">
    <source>
        <dbReference type="ARBA" id="ARBA00005673"/>
    </source>
</evidence>
<dbReference type="InterPro" id="IPR045886">
    <property type="entry name" value="ThiF/MoeB/HesA"/>
</dbReference>
<comment type="similarity">
    <text evidence="2 8">Belongs to the ubiquitin-activating E1 family.</text>
</comment>
<dbReference type="GO" id="GO:0019948">
    <property type="term" value="F:SUMO activating enzyme activity"/>
    <property type="evidence" value="ECO:0007669"/>
    <property type="project" value="UniProtKB-UniRule"/>
</dbReference>
<dbReference type="GO" id="GO:0031510">
    <property type="term" value="C:SUMO activating enzyme complex"/>
    <property type="evidence" value="ECO:0007669"/>
    <property type="project" value="UniProtKB-UniRule"/>
</dbReference>
<evidence type="ECO:0000256" key="11">
    <source>
        <dbReference type="PIRSR" id="PIRSR039133-3"/>
    </source>
</evidence>
<keyword evidence="7 8" id="KW-0067">ATP-binding</keyword>
<keyword evidence="17" id="KW-1185">Reference proteome</keyword>
<dbReference type="PIRSF" id="PIRSF039133">
    <property type="entry name" value="SUMO_E1B"/>
    <property type="match status" value="1"/>
</dbReference>
<evidence type="ECO:0000313" key="15">
    <source>
        <dbReference type="EMBL" id="CAI3994136.1"/>
    </source>
</evidence>
<dbReference type="EMBL" id="CAMXCT030001913">
    <property type="protein sequence ID" value="CAL4781448.1"/>
    <property type="molecule type" value="Genomic_DNA"/>
</dbReference>
<dbReference type="Proteomes" id="UP001152797">
    <property type="component" value="Unassembled WGS sequence"/>
</dbReference>
<evidence type="ECO:0000259" key="13">
    <source>
        <dbReference type="Pfam" id="PF10585"/>
    </source>
</evidence>
<dbReference type="InterPro" id="IPR030661">
    <property type="entry name" value="Uba2"/>
</dbReference>
<dbReference type="InterPro" id="IPR000594">
    <property type="entry name" value="ThiF_NAD_FAD-bd"/>
</dbReference>
<accession>A0A9P1CPV4</accession>
<dbReference type="InterPro" id="IPR019572">
    <property type="entry name" value="UBA_E1_SCCH"/>
</dbReference>
<evidence type="ECO:0000256" key="8">
    <source>
        <dbReference type="PIRNR" id="PIRNR039133"/>
    </source>
</evidence>
<comment type="pathway">
    <text evidence="1 8">Protein modification; protein sumoylation.</text>
</comment>
<comment type="subunit">
    <text evidence="8">Heterodimer.</text>
</comment>
<dbReference type="InterPro" id="IPR023318">
    <property type="entry name" value="Ub_act_enz_dom_a_sf"/>
</dbReference>
<sequence length="648" mass="71057">MERHVENNRFRQEPVGGSGFCTRKAGEIGNFRQDSLGKLVAVGVKTLVLQAMTCADVTAAGDAAVKAVVGEERFAMIQSAKLLVVGAGGIGCELLKNLVLSGFREIEVVDLDTIDVSNLNRQFLFRRVHVDRPKSVVAAEAVKQFRPNANIISHHGNVKDPQFGLEFIGKFDVVVNALDNLEARRHVNRLCLAAEKPLLEAGSTGHLGQVTVIRKGETECFECQAKPSQKVYPYCTIRSTPEKPVHCLTWAKNLFDLCFGPEDESNLLADLAAEMRKFQAQESVDGEDAGRRIFAHLFEEDIKKQAQLEDLWSDQRPPPGPLCYEDALKNTERPSTDADKDKLETQKVPSVAGDAQGFVAAVAKMYGERRELIGQSSFSKDDPVAMDFVHCAANLRMQNYRIGRLSRWDAQSIAGSIIPAVASTNAIVAGLEVVQLLHVLQSVGKNMKDSKARTVWVRFPEPSRKKILQPSSLHTPNPDCFVCGSRTARVALRSLEECKIMALAKGCIQGQLGAHKPALYANGSCIFDPEYPEPGEEAEEEGLHPEWSLSQWGLTSGSLLQVEDEGQGWSINLVIREEPDLDEQLYPGGFKVSQWPTQWWLQVEAGAGAGEEAAKDMAEKKRKAEADAAEATAAKKAQLDANTVALDD</sequence>
<dbReference type="Pfam" id="PF14732">
    <property type="entry name" value="UAE_UbL"/>
    <property type="match status" value="1"/>
</dbReference>
<dbReference type="SUPFAM" id="SSF69572">
    <property type="entry name" value="Activating enzymes of the ubiquitin-like proteins"/>
    <property type="match status" value="1"/>
</dbReference>
<evidence type="ECO:0000256" key="5">
    <source>
        <dbReference type="ARBA" id="ARBA00022786"/>
    </source>
</evidence>
<feature type="binding site" evidence="11">
    <location>
        <position position="223"/>
    </location>
    <ligand>
        <name>Zn(2+)</name>
        <dbReference type="ChEBI" id="CHEBI:29105"/>
    </ligand>
</feature>
<evidence type="ECO:0000256" key="1">
    <source>
        <dbReference type="ARBA" id="ARBA00004718"/>
    </source>
</evidence>
<gene>
    <name evidence="15" type="ORF">C1SCF055_LOCUS20809</name>
</gene>
<dbReference type="OrthoDB" id="10252231at2759"/>
<evidence type="ECO:0000313" key="17">
    <source>
        <dbReference type="Proteomes" id="UP001152797"/>
    </source>
</evidence>
<dbReference type="Pfam" id="PF00899">
    <property type="entry name" value="ThiF"/>
    <property type="match status" value="1"/>
</dbReference>
<evidence type="ECO:0000259" key="12">
    <source>
        <dbReference type="Pfam" id="PF00899"/>
    </source>
</evidence>
<dbReference type="Pfam" id="PF10585">
    <property type="entry name" value="UBA_E1_SCCH"/>
    <property type="match status" value="1"/>
</dbReference>
<dbReference type="Gene3D" id="1.10.10.520">
    <property type="entry name" value="Ubiquitin activating enzymes (Uba3). Chain: B, domain 2"/>
    <property type="match status" value="1"/>
</dbReference>
<dbReference type="InterPro" id="IPR042449">
    <property type="entry name" value="Ub-E1_IAD_1"/>
</dbReference>
<feature type="binding site" evidence="11">
    <location>
        <position position="480"/>
    </location>
    <ligand>
        <name>Zn(2+)</name>
        <dbReference type="ChEBI" id="CHEBI:29105"/>
    </ligand>
</feature>
<dbReference type="GO" id="GO:0005524">
    <property type="term" value="F:ATP binding"/>
    <property type="evidence" value="ECO:0007669"/>
    <property type="project" value="UniProtKB-UniRule"/>
</dbReference>
<feature type="binding site" evidence="10">
    <location>
        <begin position="179"/>
        <end position="184"/>
    </location>
    <ligand>
        <name>ATP</name>
        <dbReference type="ChEBI" id="CHEBI:30616"/>
    </ligand>
</feature>
<organism evidence="15">
    <name type="scientific">Cladocopium goreaui</name>
    <dbReference type="NCBI Taxonomy" id="2562237"/>
    <lineage>
        <taxon>Eukaryota</taxon>
        <taxon>Sar</taxon>
        <taxon>Alveolata</taxon>
        <taxon>Dinophyceae</taxon>
        <taxon>Suessiales</taxon>
        <taxon>Symbiodiniaceae</taxon>
        <taxon>Cladocopium</taxon>
    </lineage>
</organism>
<name>A0A9P1CPV4_9DINO</name>
<feature type="domain" description="Ubiquitin-activating enzyme SCCH" evidence="13">
    <location>
        <begin position="354"/>
        <end position="408"/>
    </location>
</feature>
<dbReference type="FunFam" id="3.50.50.80:FF:000004">
    <property type="entry name" value="Ubiquitin-activating enzyme E1-like"/>
    <property type="match status" value="1"/>
</dbReference>
<dbReference type="PANTHER" id="PTHR10953:SF5">
    <property type="entry name" value="SUMO-ACTIVATING ENZYME SUBUNIT 2"/>
    <property type="match status" value="1"/>
</dbReference>
<feature type="active site" description="Glycyl thioester intermediate" evidence="9">
    <location>
        <position position="235"/>
    </location>
</feature>
<dbReference type="AlphaFoldDB" id="A0A9P1CPV4"/>
<proteinExistence type="inferred from homology"/>
<reference evidence="16 17" key="2">
    <citation type="submission" date="2024-05" db="EMBL/GenBank/DDBJ databases">
        <authorList>
            <person name="Chen Y."/>
            <person name="Shah S."/>
            <person name="Dougan E. K."/>
            <person name="Thang M."/>
            <person name="Chan C."/>
        </authorList>
    </citation>
    <scope>NUCLEOTIDE SEQUENCE [LARGE SCALE GENOMIC DNA]</scope>
</reference>
<evidence type="ECO:0000256" key="6">
    <source>
        <dbReference type="ARBA" id="ARBA00022833"/>
    </source>
</evidence>
<keyword evidence="3 8" id="KW-0479">Metal-binding</keyword>
<evidence type="ECO:0000256" key="3">
    <source>
        <dbReference type="ARBA" id="ARBA00022723"/>
    </source>
</evidence>
<evidence type="ECO:0000259" key="14">
    <source>
        <dbReference type="Pfam" id="PF14732"/>
    </source>
</evidence>
<feature type="binding site" evidence="10">
    <location>
        <position position="134"/>
    </location>
    <ligand>
        <name>ATP</name>
        <dbReference type="ChEBI" id="CHEBI:30616"/>
    </ligand>
</feature>
<feature type="binding site" evidence="11">
    <location>
        <position position="220"/>
    </location>
    <ligand>
        <name>Zn(2+)</name>
        <dbReference type="ChEBI" id="CHEBI:29105"/>
    </ligand>
</feature>
<evidence type="ECO:0000256" key="4">
    <source>
        <dbReference type="ARBA" id="ARBA00022741"/>
    </source>
</evidence>
<comment type="caution">
    <text evidence="15">The sequence shown here is derived from an EMBL/GenBank/DDBJ whole genome shotgun (WGS) entry which is preliminary data.</text>
</comment>
<dbReference type="GO" id="GO:0016925">
    <property type="term" value="P:protein sumoylation"/>
    <property type="evidence" value="ECO:0007669"/>
    <property type="project" value="UniProtKB-UniRule"/>
</dbReference>
<protein>
    <recommendedName>
        <fullName evidence="8">SUMO-activating enzyme subunit</fullName>
    </recommendedName>
</protein>
<dbReference type="PANTHER" id="PTHR10953">
    <property type="entry name" value="UBIQUITIN-ACTIVATING ENZYME E1"/>
    <property type="match status" value="1"/>
</dbReference>
<dbReference type="Gene3D" id="3.10.290.20">
    <property type="entry name" value="Ubiquitin-like 2 activating enzyme e1b. Chain: B, domain 3"/>
    <property type="match status" value="1"/>
</dbReference>
<keyword evidence="6 8" id="KW-0862">Zinc</keyword>
<evidence type="ECO:0000256" key="7">
    <source>
        <dbReference type="ARBA" id="ARBA00022840"/>
    </source>
</evidence>
<dbReference type="FunFam" id="3.40.50.720:FF:000618">
    <property type="entry name" value="SUMO-activating enzyme subunit 2"/>
    <property type="match status" value="1"/>
</dbReference>
<feature type="domain" description="Ubiquitin/SUMO-activating enzyme ubiquitin-like" evidence="14">
    <location>
        <begin position="495"/>
        <end position="581"/>
    </location>
</feature>
<reference evidence="15" key="1">
    <citation type="submission" date="2022-10" db="EMBL/GenBank/DDBJ databases">
        <authorList>
            <person name="Chen Y."/>
            <person name="Dougan E. K."/>
            <person name="Chan C."/>
            <person name="Rhodes N."/>
            <person name="Thang M."/>
        </authorList>
    </citation>
    <scope>NUCLEOTIDE SEQUENCE</scope>
</reference>
<evidence type="ECO:0000256" key="10">
    <source>
        <dbReference type="PIRSR" id="PIRSR039133-2"/>
    </source>
</evidence>